<dbReference type="PROSITE" id="PS50110">
    <property type="entry name" value="RESPONSE_REGULATORY"/>
    <property type="match status" value="1"/>
</dbReference>
<comment type="caution">
    <text evidence="4">The sequence shown here is derived from an EMBL/GenBank/DDBJ whole genome shotgun (WGS) entry which is preliminary data.</text>
</comment>
<evidence type="ECO:0000256" key="1">
    <source>
        <dbReference type="ARBA" id="ARBA00022553"/>
    </source>
</evidence>
<evidence type="ECO:0000259" key="3">
    <source>
        <dbReference type="PROSITE" id="PS50110"/>
    </source>
</evidence>
<accession>A0A562T6X3</accession>
<dbReference type="InterPro" id="IPR001789">
    <property type="entry name" value="Sig_transdc_resp-reg_receiver"/>
</dbReference>
<gene>
    <name evidence="4" type="ORF">LX66_3395</name>
</gene>
<dbReference type="PANTHER" id="PTHR44591:SF3">
    <property type="entry name" value="RESPONSE REGULATORY DOMAIN-CONTAINING PROTEIN"/>
    <property type="match status" value="1"/>
</dbReference>
<dbReference type="InterPro" id="IPR011006">
    <property type="entry name" value="CheY-like_superfamily"/>
</dbReference>
<protein>
    <submittedName>
        <fullName evidence="4">Response regulator receiver domain-containing protein</fullName>
    </submittedName>
</protein>
<sequence>MKPKILLIIDDDPDDREFFCEALKEVDESAICYACKSGMDAIDMLTSAQLPVPDFIFLDLNMPVLSGKQCLQALKKIRKLEQTHIIIYTTSKLTDDFSETINMGAMHFMTKPTRLSELRDALANVLAENWTLVR</sequence>
<dbReference type="RefSeq" id="WP_158642658.1">
    <property type="nucleotide sequence ID" value="NZ_BAAAFY010000001.1"/>
</dbReference>
<keyword evidence="5" id="KW-1185">Reference proteome</keyword>
<evidence type="ECO:0000256" key="2">
    <source>
        <dbReference type="PROSITE-ProRule" id="PRU00169"/>
    </source>
</evidence>
<dbReference type="InterPro" id="IPR050595">
    <property type="entry name" value="Bact_response_regulator"/>
</dbReference>
<reference evidence="4 5" key="1">
    <citation type="journal article" date="2013" name="Stand. Genomic Sci.">
        <title>Genomic Encyclopedia of Type Strains, Phase I: The one thousand microbial genomes (KMG-I) project.</title>
        <authorList>
            <person name="Kyrpides N.C."/>
            <person name="Woyke T."/>
            <person name="Eisen J.A."/>
            <person name="Garrity G."/>
            <person name="Lilburn T.G."/>
            <person name="Beck B.J."/>
            <person name="Whitman W.B."/>
            <person name="Hugenholtz P."/>
            <person name="Klenk H.P."/>
        </authorList>
    </citation>
    <scope>NUCLEOTIDE SEQUENCE [LARGE SCALE GENOMIC DNA]</scope>
    <source>
        <strain evidence="4 5">DSM 13484</strain>
    </source>
</reference>
<dbReference type="GO" id="GO:0000160">
    <property type="term" value="P:phosphorelay signal transduction system"/>
    <property type="evidence" value="ECO:0007669"/>
    <property type="project" value="InterPro"/>
</dbReference>
<evidence type="ECO:0000313" key="5">
    <source>
        <dbReference type="Proteomes" id="UP000316778"/>
    </source>
</evidence>
<proteinExistence type="predicted"/>
<dbReference type="PANTHER" id="PTHR44591">
    <property type="entry name" value="STRESS RESPONSE REGULATOR PROTEIN 1"/>
    <property type="match status" value="1"/>
</dbReference>
<name>A0A562T6X3_CHIJA</name>
<dbReference type="SUPFAM" id="SSF52172">
    <property type="entry name" value="CheY-like"/>
    <property type="match status" value="1"/>
</dbReference>
<dbReference type="SMART" id="SM00448">
    <property type="entry name" value="REC"/>
    <property type="match status" value="1"/>
</dbReference>
<dbReference type="OrthoDB" id="7631574at2"/>
<dbReference type="Proteomes" id="UP000316778">
    <property type="component" value="Unassembled WGS sequence"/>
</dbReference>
<organism evidence="4 5">
    <name type="scientific">Chitinophaga japonensis</name>
    <name type="common">Flexibacter japonensis</name>
    <dbReference type="NCBI Taxonomy" id="104662"/>
    <lineage>
        <taxon>Bacteria</taxon>
        <taxon>Pseudomonadati</taxon>
        <taxon>Bacteroidota</taxon>
        <taxon>Chitinophagia</taxon>
        <taxon>Chitinophagales</taxon>
        <taxon>Chitinophagaceae</taxon>
        <taxon>Chitinophaga</taxon>
    </lineage>
</organism>
<evidence type="ECO:0000313" key="4">
    <source>
        <dbReference type="EMBL" id="TWI89299.1"/>
    </source>
</evidence>
<dbReference type="Gene3D" id="3.40.50.2300">
    <property type="match status" value="1"/>
</dbReference>
<dbReference type="Pfam" id="PF00072">
    <property type="entry name" value="Response_reg"/>
    <property type="match status" value="1"/>
</dbReference>
<feature type="domain" description="Response regulatory" evidence="3">
    <location>
        <begin position="5"/>
        <end position="126"/>
    </location>
</feature>
<dbReference type="EMBL" id="VLLG01000003">
    <property type="protein sequence ID" value="TWI89299.1"/>
    <property type="molecule type" value="Genomic_DNA"/>
</dbReference>
<feature type="modified residue" description="4-aspartylphosphate" evidence="2">
    <location>
        <position position="59"/>
    </location>
</feature>
<dbReference type="AlphaFoldDB" id="A0A562T6X3"/>
<keyword evidence="1 2" id="KW-0597">Phosphoprotein</keyword>